<dbReference type="AlphaFoldDB" id="A0A076PRV7"/>
<evidence type="ECO:0000313" key="2">
    <source>
        <dbReference type="EMBL" id="AIJ46077.1"/>
    </source>
</evidence>
<name>A0A076PRV7_COMTE</name>
<dbReference type="HOGENOM" id="CLU_159285_1_3_4"/>
<keyword evidence="1" id="KW-1133">Transmembrane helix</keyword>
<sequence>MKASAPLAYYRLAVASRSLAAALGGYALAAASTAALSLLLSLLMSRVEAVMTATLLSWVVYAMAIGWTFYARTAWLAWAGVLLPTLLLGTVIYGTSWWGVQA</sequence>
<keyword evidence="1" id="KW-0812">Transmembrane</keyword>
<reference evidence="2 3" key="1">
    <citation type="journal article" date="2014" name="Genome Announc.">
        <title>Complete Genome Sequence of Polychlorinated Biphenyl Degrader Comamonas testosteroni TK102 (NBRC 109938).</title>
        <authorList>
            <person name="Fukuda K."/>
            <person name="Hosoyama A."/>
            <person name="Tsuchikane K."/>
            <person name="Ohji S."/>
            <person name="Yamazoe A."/>
            <person name="Fujita N."/>
            <person name="Shintani M."/>
            <person name="Kimbara K."/>
        </authorList>
    </citation>
    <scope>NUCLEOTIDE SEQUENCE [LARGE SCALE GENOMIC DNA]</scope>
    <source>
        <strain evidence="2">TK102</strain>
    </source>
</reference>
<protein>
    <submittedName>
        <fullName evidence="2">Iron transporter</fullName>
    </submittedName>
</protein>
<accession>A0A076PRV7</accession>
<feature type="transmembrane region" description="Helical" evidence="1">
    <location>
        <begin position="76"/>
        <end position="100"/>
    </location>
</feature>
<dbReference type="KEGG" id="ctes:O987_09760"/>
<feature type="transmembrane region" description="Helical" evidence="1">
    <location>
        <begin position="50"/>
        <end position="70"/>
    </location>
</feature>
<dbReference type="Proteomes" id="UP000028782">
    <property type="component" value="Chromosome"/>
</dbReference>
<proteinExistence type="predicted"/>
<dbReference type="RefSeq" id="WP_003056870.1">
    <property type="nucleotide sequence ID" value="NZ_CP006704.1"/>
</dbReference>
<evidence type="ECO:0000256" key="1">
    <source>
        <dbReference type="SAM" id="Phobius"/>
    </source>
</evidence>
<gene>
    <name evidence="2" type="ORF">O987_09760</name>
</gene>
<dbReference type="InterPro" id="IPR022109">
    <property type="entry name" value="DUF3649"/>
</dbReference>
<organism evidence="2 3">
    <name type="scientific">Comamonas testosteroni TK102</name>
    <dbReference type="NCBI Taxonomy" id="1392005"/>
    <lineage>
        <taxon>Bacteria</taxon>
        <taxon>Pseudomonadati</taxon>
        <taxon>Pseudomonadota</taxon>
        <taxon>Betaproteobacteria</taxon>
        <taxon>Burkholderiales</taxon>
        <taxon>Comamonadaceae</taxon>
        <taxon>Comamonas</taxon>
    </lineage>
</organism>
<dbReference type="Pfam" id="PF12365">
    <property type="entry name" value="DUF3649"/>
    <property type="match status" value="1"/>
</dbReference>
<feature type="transmembrane region" description="Helical" evidence="1">
    <location>
        <begin position="20"/>
        <end position="43"/>
    </location>
</feature>
<keyword evidence="1" id="KW-0472">Membrane</keyword>
<evidence type="ECO:0000313" key="3">
    <source>
        <dbReference type="Proteomes" id="UP000028782"/>
    </source>
</evidence>
<dbReference type="EMBL" id="CP006704">
    <property type="protein sequence ID" value="AIJ46077.1"/>
    <property type="molecule type" value="Genomic_DNA"/>
</dbReference>